<comment type="caution">
    <text evidence="1">The sequence shown here is derived from an EMBL/GenBank/DDBJ whole genome shotgun (WGS) entry which is preliminary data.</text>
</comment>
<organism evidence="1 2">
    <name type="scientific">Flavobacterium ardleyense</name>
    <dbReference type="NCBI Taxonomy" id="2038737"/>
    <lineage>
        <taxon>Bacteria</taxon>
        <taxon>Pseudomonadati</taxon>
        <taxon>Bacteroidota</taxon>
        <taxon>Flavobacteriia</taxon>
        <taxon>Flavobacteriales</taxon>
        <taxon>Flavobacteriaceae</taxon>
        <taxon>Flavobacterium</taxon>
    </lineage>
</organism>
<evidence type="ECO:0000313" key="1">
    <source>
        <dbReference type="EMBL" id="MFD2909055.1"/>
    </source>
</evidence>
<dbReference type="EMBL" id="JBHUOL010000018">
    <property type="protein sequence ID" value="MFD2909055.1"/>
    <property type="molecule type" value="Genomic_DNA"/>
</dbReference>
<reference evidence="2" key="1">
    <citation type="journal article" date="2019" name="Int. J. Syst. Evol. Microbiol.">
        <title>The Global Catalogue of Microorganisms (GCM) 10K type strain sequencing project: providing services to taxonomists for standard genome sequencing and annotation.</title>
        <authorList>
            <consortium name="The Broad Institute Genomics Platform"/>
            <consortium name="The Broad Institute Genome Sequencing Center for Infectious Disease"/>
            <person name="Wu L."/>
            <person name="Ma J."/>
        </authorList>
    </citation>
    <scope>NUCLEOTIDE SEQUENCE [LARGE SCALE GENOMIC DNA]</scope>
    <source>
        <strain evidence="2">KCTC 52644</strain>
    </source>
</reference>
<evidence type="ECO:0000313" key="2">
    <source>
        <dbReference type="Proteomes" id="UP001597549"/>
    </source>
</evidence>
<accession>A0ABW5Z953</accession>
<proteinExistence type="predicted"/>
<keyword evidence="2" id="KW-1185">Reference proteome</keyword>
<evidence type="ECO:0008006" key="3">
    <source>
        <dbReference type="Google" id="ProtNLM"/>
    </source>
</evidence>
<name>A0ABW5Z953_9FLAO</name>
<sequence length="41" mass="4849">MGKSCIRFKKSEDIPFALIAELVRKVTVQDWIKSYESKFKQ</sequence>
<dbReference type="Proteomes" id="UP001597549">
    <property type="component" value="Unassembled WGS sequence"/>
</dbReference>
<gene>
    <name evidence="1" type="ORF">ACFSX9_09925</name>
</gene>
<dbReference type="RefSeq" id="WP_379807203.1">
    <property type="nucleotide sequence ID" value="NZ_JBHUOL010000018.1"/>
</dbReference>
<protein>
    <recommendedName>
        <fullName evidence="3">DUF1801 domain-containing protein</fullName>
    </recommendedName>
</protein>